<dbReference type="Proteomes" id="UP000522007">
    <property type="component" value="Unassembled WGS sequence"/>
</dbReference>
<dbReference type="EMBL" id="JAAROP010000009">
    <property type="protein sequence ID" value="MBC1323210.1"/>
    <property type="molecule type" value="Genomic_DNA"/>
</dbReference>
<dbReference type="SUPFAM" id="SSF53067">
    <property type="entry name" value="Actin-like ATPase domain"/>
    <property type="match status" value="1"/>
</dbReference>
<dbReference type="PANTHER" id="PTHR18964">
    <property type="entry name" value="ROK (REPRESSOR, ORF, KINASE) FAMILY"/>
    <property type="match status" value="1"/>
</dbReference>
<dbReference type="AlphaFoldDB" id="A0A7X0T7I1"/>
<comment type="caution">
    <text evidence="2">The sequence shown here is derived from an EMBL/GenBank/DDBJ whole genome shotgun (WGS) entry which is preliminary data.</text>
</comment>
<proteinExistence type="inferred from homology"/>
<evidence type="ECO:0000313" key="3">
    <source>
        <dbReference type="Proteomes" id="UP000522007"/>
    </source>
</evidence>
<dbReference type="Gene3D" id="3.30.420.40">
    <property type="match status" value="2"/>
</dbReference>
<name>A0A7X0T7I1_LISWE</name>
<evidence type="ECO:0000256" key="1">
    <source>
        <dbReference type="ARBA" id="ARBA00006479"/>
    </source>
</evidence>
<dbReference type="InterPro" id="IPR000600">
    <property type="entry name" value="ROK"/>
</dbReference>
<gene>
    <name evidence="2" type="ORF">HB853_09650</name>
</gene>
<reference evidence="2 3" key="1">
    <citation type="submission" date="2020-03" db="EMBL/GenBank/DDBJ databases">
        <title>Soil Listeria distribution.</title>
        <authorList>
            <person name="Liao J."/>
            <person name="Wiedmann M."/>
        </authorList>
    </citation>
    <scope>NUCLEOTIDE SEQUENCE [LARGE SCALE GENOMIC DNA]</scope>
    <source>
        <strain evidence="2 3">FSL L7-1829</strain>
    </source>
</reference>
<organism evidence="2 3">
    <name type="scientific">Listeria welshimeri</name>
    <dbReference type="NCBI Taxonomy" id="1643"/>
    <lineage>
        <taxon>Bacteria</taxon>
        <taxon>Bacillati</taxon>
        <taxon>Bacillota</taxon>
        <taxon>Bacilli</taxon>
        <taxon>Bacillales</taxon>
        <taxon>Listeriaceae</taxon>
        <taxon>Listeria</taxon>
    </lineage>
</organism>
<evidence type="ECO:0000313" key="2">
    <source>
        <dbReference type="EMBL" id="MBC1323210.1"/>
    </source>
</evidence>
<dbReference type="PANTHER" id="PTHR18964:SF170">
    <property type="entry name" value="SUGAR KINASE"/>
    <property type="match status" value="1"/>
</dbReference>
<dbReference type="InterPro" id="IPR043129">
    <property type="entry name" value="ATPase_NBD"/>
</dbReference>
<protein>
    <submittedName>
        <fullName evidence="2">ROK family protein</fullName>
    </submittedName>
</protein>
<dbReference type="Pfam" id="PF00480">
    <property type="entry name" value="ROK"/>
    <property type="match status" value="1"/>
</dbReference>
<accession>A0A7X0T7I1</accession>
<sequence length="288" mass="31136">MTILAFDMGGTAVKYGVLTSQGEILEKGKFATPDNLDKMIQLLVNVKTNYNYSFQGAAFSCPGAVNNETGIIGGASAISYIHNFPFKQLLEEKLALPVTMENDANCAALAEVWIGAAKDKQDIIFMILGSDVGGAVIRDGKVHHGANLHGGEFGYMLMDRDGNTLSELGTIVNAATRISKRLELPTDEVDGHRVFELRAEGNAVAKEELETMFYYLARSIFNLQYALDPEMVVIGGGVSERADFITELNNYVDEVKASVPIAMIRPTVVGCKFGNDANLIGATAFHLS</sequence>
<dbReference type="CDD" id="cd24152">
    <property type="entry name" value="ASKHA_NBD_ROK-like"/>
    <property type="match status" value="1"/>
</dbReference>
<comment type="similarity">
    <text evidence="1">Belongs to the ROK (NagC/XylR) family.</text>
</comment>